<dbReference type="EMBL" id="BMRG01000041">
    <property type="protein sequence ID" value="GGP88022.1"/>
    <property type="molecule type" value="Genomic_DNA"/>
</dbReference>
<comment type="caution">
    <text evidence="1">The sequence shown here is derived from an EMBL/GenBank/DDBJ whole genome shotgun (WGS) entry which is preliminary data.</text>
</comment>
<evidence type="ECO:0000313" key="2">
    <source>
        <dbReference type="Proteomes" id="UP000639606"/>
    </source>
</evidence>
<gene>
    <name evidence="1" type="ORF">GCM10010185_71920</name>
</gene>
<dbReference type="RefSeq" id="WP_189227797.1">
    <property type="nucleotide sequence ID" value="NZ_BMRG01000041.1"/>
</dbReference>
<proteinExistence type="predicted"/>
<dbReference type="AlphaFoldDB" id="A0A918AUQ9"/>
<sequence>MDLAATFAAIPGAVPIDGVPDAWFWTHAPKFGHSAVLSRDGKHAFQCYAHNSYDEGLARAVITFTREHDAELIAPPQRPLVVVEGFEHPGFGFDTVVAVSPDIHKYQSDKPEVHEVTRAVFPAYRCEFSGAETEDDAAYRYTRAAGAQPSRWDREPNPYLKMRHRAASGREIPERGFANPSRVVHEFAALPEREDGFVEFENFERRVWRVTFQNTYYTAIEEGPENAAAERMDFDDLVEFTKRVLYGPNRTSGESAIDKS</sequence>
<reference evidence="1" key="1">
    <citation type="journal article" date="2014" name="Int. J. Syst. Evol. Microbiol.">
        <title>Complete genome sequence of Corynebacterium casei LMG S-19264T (=DSM 44701T), isolated from a smear-ripened cheese.</title>
        <authorList>
            <consortium name="US DOE Joint Genome Institute (JGI-PGF)"/>
            <person name="Walter F."/>
            <person name="Albersmeier A."/>
            <person name="Kalinowski J."/>
            <person name="Ruckert C."/>
        </authorList>
    </citation>
    <scope>NUCLEOTIDE SEQUENCE</scope>
    <source>
        <strain evidence="1">JCM 3313</strain>
    </source>
</reference>
<evidence type="ECO:0000313" key="1">
    <source>
        <dbReference type="EMBL" id="GGP88022.1"/>
    </source>
</evidence>
<accession>A0A918AUQ9</accession>
<keyword evidence="2" id="KW-1185">Reference proteome</keyword>
<name>A0A918AUQ9_9PSEU</name>
<organism evidence="1 2">
    <name type="scientific">Saccharothrix coeruleofusca</name>
    <dbReference type="NCBI Taxonomy" id="33919"/>
    <lineage>
        <taxon>Bacteria</taxon>
        <taxon>Bacillati</taxon>
        <taxon>Actinomycetota</taxon>
        <taxon>Actinomycetes</taxon>
        <taxon>Pseudonocardiales</taxon>
        <taxon>Pseudonocardiaceae</taxon>
        <taxon>Saccharothrix</taxon>
    </lineage>
</organism>
<dbReference type="Proteomes" id="UP000639606">
    <property type="component" value="Unassembled WGS sequence"/>
</dbReference>
<reference evidence="1" key="2">
    <citation type="submission" date="2020-09" db="EMBL/GenBank/DDBJ databases">
        <authorList>
            <person name="Sun Q."/>
            <person name="Ohkuma M."/>
        </authorList>
    </citation>
    <scope>NUCLEOTIDE SEQUENCE</scope>
    <source>
        <strain evidence="1">JCM 3313</strain>
    </source>
</reference>
<protein>
    <submittedName>
        <fullName evidence="1">Uncharacterized protein</fullName>
    </submittedName>
</protein>